<sequence>MAPIGNDGSPPADARPRLIRQTFLPPEFVELVAPPLKVGFYSGTKLRPWREKSKQSTTLILFIIGIVGVLAGVGGAIARDTSPVVSGFLSGTQWFMLGSTFWFTRTVGFKAFGNHDRMNAGEKVAVSGFAGSTAGAVTGLARGPTRILPAMIIWGLAGAGGQLVANKSASSPPKNRTQYESSWLSKLSPLKKLSDEEYIQMMEEKLLKVEVDIALIDDRIAELRVAGQAKQAKDAEDRRDPTN</sequence>
<keyword evidence="1" id="KW-0812">Transmembrane</keyword>
<dbReference type="PANTHER" id="PTHR41390">
    <property type="entry name" value="CHROMOSOME 7, WHOLE GENOME SHOTGUN SEQUENCE"/>
    <property type="match status" value="1"/>
</dbReference>
<organism evidence="2 3">
    <name type="scientific">Moelleriella libera RCEF 2490</name>
    <dbReference type="NCBI Taxonomy" id="1081109"/>
    <lineage>
        <taxon>Eukaryota</taxon>
        <taxon>Fungi</taxon>
        <taxon>Dikarya</taxon>
        <taxon>Ascomycota</taxon>
        <taxon>Pezizomycotina</taxon>
        <taxon>Sordariomycetes</taxon>
        <taxon>Hypocreomycetidae</taxon>
        <taxon>Hypocreales</taxon>
        <taxon>Clavicipitaceae</taxon>
        <taxon>Moelleriella</taxon>
    </lineage>
</organism>
<dbReference type="OrthoDB" id="5565730at2759"/>
<evidence type="ECO:0000256" key="1">
    <source>
        <dbReference type="SAM" id="Phobius"/>
    </source>
</evidence>
<dbReference type="EMBL" id="AZGY01000020">
    <property type="protein sequence ID" value="KZZ90821.1"/>
    <property type="molecule type" value="Genomic_DNA"/>
</dbReference>
<keyword evidence="3" id="KW-1185">Reference proteome</keyword>
<dbReference type="AlphaFoldDB" id="A0A167Y3N6"/>
<name>A0A167Y3N6_9HYPO</name>
<dbReference type="PANTHER" id="PTHR41390:SF1">
    <property type="entry name" value="NADH-UBIQUINONE OXIDOREDUCTASE 213 KDA SUBUNIT"/>
    <property type="match status" value="1"/>
</dbReference>
<evidence type="ECO:0000313" key="3">
    <source>
        <dbReference type="Proteomes" id="UP000078544"/>
    </source>
</evidence>
<feature type="transmembrane region" description="Helical" evidence="1">
    <location>
        <begin position="84"/>
        <end position="103"/>
    </location>
</feature>
<keyword evidence="1" id="KW-0472">Membrane</keyword>
<dbReference type="STRING" id="1081109.A0A167Y3N6"/>
<reference evidence="2 3" key="1">
    <citation type="journal article" date="2016" name="Genome Biol. Evol.">
        <title>Divergent and convergent evolution of fungal pathogenicity.</title>
        <authorList>
            <person name="Shang Y."/>
            <person name="Xiao G."/>
            <person name="Zheng P."/>
            <person name="Cen K."/>
            <person name="Zhan S."/>
            <person name="Wang C."/>
        </authorList>
    </citation>
    <scope>NUCLEOTIDE SEQUENCE [LARGE SCALE GENOMIC DNA]</scope>
    <source>
        <strain evidence="2 3">RCEF 2490</strain>
    </source>
</reference>
<proteinExistence type="predicted"/>
<evidence type="ECO:0008006" key="4">
    <source>
        <dbReference type="Google" id="ProtNLM"/>
    </source>
</evidence>
<protein>
    <recommendedName>
        <fullName evidence="4">Beta-ketoacyl synthase</fullName>
    </recommendedName>
</protein>
<comment type="caution">
    <text evidence="2">The sequence shown here is derived from an EMBL/GenBank/DDBJ whole genome shotgun (WGS) entry which is preliminary data.</text>
</comment>
<accession>A0A167Y3N6</accession>
<evidence type="ECO:0000313" key="2">
    <source>
        <dbReference type="EMBL" id="KZZ90821.1"/>
    </source>
</evidence>
<keyword evidence="1" id="KW-1133">Transmembrane helix</keyword>
<gene>
    <name evidence="2" type="ORF">AAL_07047</name>
</gene>
<feature type="transmembrane region" description="Helical" evidence="1">
    <location>
        <begin position="59"/>
        <end position="78"/>
    </location>
</feature>
<dbReference type="Proteomes" id="UP000078544">
    <property type="component" value="Unassembled WGS sequence"/>
</dbReference>